<comment type="caution">
    <text evidence="1">The sequence shown here is derived from an EMBL/GenBank/DDBJ whole genome shotgun (WGS) entry which is preliminary data.</text>
</comment>
<evidence type="ECO:0000313" key="2">
    <source>
        <dbReference type="Proteomes" id="UP000193811"/>
    </source>
</evidence>
<sequence length="319" mass="33909">MQAALLAAMDEPDIAATVPDWSSPDDLTRTGVEALMDADPLGRSLSSQGNIRITGDGVTTSAARVTEVARVMTGFQRLATAVGASQTGDKALGKKANAHVRRHTELLLTTAPAPGSIVLTFTPAVTPADETGEQPGMLTEFETDDQMLDNAVAAAIEVFVAGNDIGADPERSAFVQQLGDMGPRTASAIRDLAKTLQRADFDVDIDWKQPQRATKRVSVTARSAAHMADVVEHSNLDEQPVRIVGEYLTVSAVSAWVIQQDDGDAVTVKLGRIDPGQTRGLAVGERIRVEAIMKTETTPGGNTKTTYTAVSFERIDRQG</sequence>
<dbReference type="EMBL" id="LQOP01000020">
    <property type="protein sequence ID" value="ORV24670.1"/>
    <property type="molecule type" value="Genomic_DNA"/>
</dbReference>
<gene>
    <name evidence="1" type="ORF">AWB98_20765</name>
</gene>
<keyword evidence="2" id="KW-1185">Reference proteome</keyword>
<reference evidence="1 2" key="1">
    <citation type="submission" date="2016-01" db="EMBL/GenBank/DDBJ databases">
        <title>The new phylogeny of the genus Mycobacterium.</title>
        <authorList>
            <person name="Tarcisio F."/>
            <person name="Conor M."/>
            <person name="Antonella G."/>
            <person name="Elisabetta G."/>
            <person name="Giulia F.S."/>
            <person name="Sara T."/>
            <person name="Anna F."/>
            <person name="Clotilde B."/>
            <person name="Roberto B."/>
            <person name="Veronica D.S."/>
            <person name="Fabio R."/>
            <person name="Monica P."/>
            <person name="Olivier J."/>
            <person name="Enrico T."/>
            <person name="Nicola S."/>
        </authorList>
    </citation>
    <scope>NUCLEOTIDE SEQUENCE [LARGE SCALE GENOMIC DNA]</scope>
    <source>
        <strain evidence="1 2">CCUG 50187</strain>
    </source>
</reference>
<organism evidence="1 2">
    <name type="scientific">Mycolicibacterium conceptionense</name>
    <dbReference type="NCBI Taxonomy" id="451644"/>
    <lineage>
        <taxon>Bacteria</taxon>
        <taxon>Bacillati</taxon>
        <taxon>Actinomycetota</taxon>
        <taxon>Actinomycetes</taxon>
        <taxon>Mycobacteriales</taxon>
        <taxon>Mycobacteriaceae</taxon>
        <taxon>Mycolicibacterium</taxon>
    </lineage>
</organism>
<proteinExistence type="predicted"/>
<dbReference type="Proteomes" id="UP000193811">
    <property type="component" value="Unassembled WGS sequence"/>
</dbReference>
<name>A0ABX3V7C4_9MYCO</name>
<protein>
    <submittedName>
        <fullName evidence="1">Uncharacterized protein</fullName>
    </submittedName>
</protein>
<evidence type="ECO:0000313" key="1">
    <source>
        <dbReference type="EMBL" id="ORV24670.1"/>
    </source>
</evidence>
<accession>A0ABX3V7C4</accession>